<dbReference type="SMART" id="SM00146">
    <property type="entry name" value="PI3Kc"/>
    <property type="match status" value="1"/>
</dbReference>
<evidence type="ECO:0000313" key="13">
    <source>
        <dbReference type="Proteomes" id="UP001153069"/>
    </source>
</evidence>
<organism evidence="12 13">
    <name type="scientific">Seminavis robusta</name>
    <dbReference type="NCBI Taxonomy" id="568900"/>
    <lineage>
        <taxon>Eukaryota</taxon>
        <taxon>Sar</taxon>
        <taxon>Stramenopiles</taxon>
        <taxon>Ochrophyta</taxon>
        <taxon>Bacillariophyta</taxon>
        <taxon>Bacillariophyceae</taxon>
        <taxon>Bacillariophycidae</taxon>
        <taxon>Naviculales</taxon>
        <taxon>Naviculaceae</taxon>
        <taxon>Seminavis</taxon>
    </lineage>
</organism>
<evidence type="ECO:0000256" key="4">
    <source>
        <dbReference type="ARBA" id="ARBA00022777"/>
    </source>
</evidence>
<dbReference type="GO" id="GO:0016303">
    <property type="term" value="F:1-phosphatidylinositol-3-kinase activity"/>
    <property type="evidence" value="ECO:0007669"/>
    <property type="project" value="UniProtKB-EC"/>
</dbReference>
<keyword evidence="3 6" id="KW-0547">Nucleotide-binding</keyword>
<feature type="domain" description="PIK helical" evidence="10">
    <location>
        <begin position="348"/>
        <end position="546"/>
    </location>
</feature>
<evidence type="ECO:0000313" key="12">
    <source>
        <dbReference type="EMBL" id="CAB9526842.1"/>
    </source>
</evidence>
<dbReference type="FunFam" id="1.10.1070.11:FF:000002">
    <property type="entry name" value="Phosphatidylinositol 3-kinase catalytic subunit type 3"/>
    <property type="match status" value="1"/>
</dbReference>
<dbReference type="Gene3D" id="1.10.1070.11">
    <property type="entry name" value="Phosphatidylinositol 3-/4-kinase, catalytic domain"/>
    <property type="match status" value="1"/>
</dbReference>
<dbReference type="SUPFAM" id="SSF56112">
    <property type="entry name" value="Protein kinase-like (PK-like)"/>
    <property type="match status" value="1"/>
</dbReference>
<dbReference type="PROSITE" id="PS51545">
    <property type="entry name" value="PIK_HELICAL"/>
    <property type="match status" value="1"/>
</dbReference>
<dbReference type="GO" id="GO:0006897">
    <property type="term" value="P:endocytosis"/>
    <property type="evidence" value="ECO:0007669"/>
    <property type="project" value="TreeGrafter"/>
</dbReference>
<dbReference type="InterPro" id="IPR036940">
    <property type="entry name" value="PI3/4_kinase_cat_sf"/>
</dbReference>
<dbReference type="InterPro" id="IPR042236">
    <property type="entry name" value="PI3K_accessory_sf"/>
</dbReference>
<dbReference type="PROSITE" id="PS51547">
    <property type="entry name" value="C2_PI3K"/>
    <property type="match status" value="1"/>
</dbReference>
<evidence type="ECO:0000256" key="5">
    <source>
        <dbReference type="ARBA" id="ARBA00022840"/>
    </source>
</evidence>
<dbReference type="Pfam" id="PF00454">
    <property type="entry name" value="PI3_PI4_kinase"/>
    <property type="match status" value="1"/>
</dbReference>
<keyword evidence="13" id="KW-1185">Reference proteome</keyword>
<accession>A0A9N8HV89</accession>
<evidence type="ECO:0000256" key="3">
    <source>
        <dbReference type="ARBA" id="ARBA00022741"/>
    </source>
</evidence>
<evidence type="ECO:0000259" key="11">
    <source>
        <dbReference type="PROSITE" id="PS51547"/>
    </source>
</evidence>
<dbReference type="EMBL" id="CAICTM010001897">
    <property type="protein sequence ID" value="CAB9526842.1"/>
    <property type="molecule type" value="Genomic_DNA"/>
</dbReference>
<dbReference type="GO" id="GO:0034271">
    <property type="term" value="C:phosphatidylinositol 3-kinase complex, class III, type I"/>
    <property type="evidence" value="ECO:0007669"/>
    <property type="project" value="TreeGrafter"/>
</dbReference>
<dbReference type="PROSITE" id="PS00916">
    <property type="entry name" value="PI3_4_KINASE_2"/>
    <property type="match status" value="1"/>
</dbReference>
<evidence type="ECO:0000256" key="8">
    <source>
        <dbReference type="SAM" id="MobiDB-lite"/>
    </source>
</evidence>
<keyword evidence="2 6" id="KW-0808">Transferase</keyword>
<dbReference type="SMART" id="SM00145">
    <property type="entry name" value="PI3Ka"/>
    <property type="match status" value="1"/>
</dbReference>
<dbReference type="Gene3D" id="2.60.40.150">
    <property type="entry name" value="C2 domain"/>
    <property type="match status" value="1"/>
</dbReference>
<dbReference type="GO" id="GO:0000407">
    <property type="term" value="C:phagophore assembly site"/>
    <property type="evidence" value="ECO:0007669"/>
    <property type="project" value="TreeGrafter"/>
</dbReference>
<dbReference type="InterPro" id="IPR035892">
    <property type="entry name" value="C2_domain_sf"/>
</dbReference>
<dbReference type="GO" id="GO:0048015">
    <property type="term" value="P:phosphatidylinositol-mediated signaling"/>
    <property type="evidence" value="ECO:0007669"/>
    <property type="project" value="TreeGrafter"/>
</dbReference>
<dbReference type="EC" id="2.7.1.137" evidence="1"/>
<keyword evidence="5 6" id="KW-0067">ATP-binding</keyword>
<dbReference type="CDD" id="cd00896">
    <property type="entry name" value="PI3Kc_III"/>
    <property type="match status" value="1"/>
</dbReference>
<feature type="domain" description="PI3K/PI4K catalytic" evidence="9">
    <location>
        <begin position="720"/>
        <end position="991"/>
    </location>
</feature>
<feature type="domain" description="C2 PI3K-type" evidence="11">
    <location>
        <begin position="23"/>
        <end position="199"/>
    </location>
</feature>
<dbReference type="InterPro" id="IPR002420">
    <property type="entry name" value="PI3K-type_C2_dom"/>
</dbReference>
<dbReference type="InterPro" id="IPR008290">
    <property type="entry name" value="PI3K_Vps34"/>
</dbReference>
<dbReference type="GO" id="GO:0005768">
    <property type="term" value="C:endosome"/>
    <property type="evidence" value="ECO:0007669"/>
    <property type="project" value="TreeGrafter"/>
</dbReference>
<dbReference type="AlphaFoldDB" id="A0A9N8HV89"/>
<dbReference type="PROSITE" id="PS50290">
    <property type="entry name" value="PI3_4_KINASE_3"/>
    <property type="match status" value="1"/>
</dbReference>
<feature type="compositionally biased region" description="Low complexity" evidence="8">
    <location>
        <begin position="591"/>
        <end position="603"/>
    </location>
</feature>
<dbReference type="Gene3D" id="3.30.1010.10">
    <property type="entry name" value="Phosphatidylinositol 3-kinase Catalytic Subunit, Chain A, domain 4"/>
    <property type="match status" value="1"/>
</dbReference>
<dbReference type="InterPro" id="IPR015433">
    <property type="entry name" value="PI3/4_kinase"/>
</dbReference>
<dbReference type="Pfam" id="PF00613">
    <property type="entry name" value="PI3Ka"/>
    <property type="match status" value="1"/>
</dbReference>
<dbReference type="GO" id="GO:0034272">
    <property type="term" value="C:phosphatidylinositol 3-kinase complex, class III, type II"/>
    <property type="evidence" value="ECO:0007669"/>
    <property type="project" value="TreeGrafter"/>
</dbReference>
<dbReference type="InterPro" id="IPR001263">
    <property type="entry name" value="PI3K_accessory_dom"/>
</dbReference>
<protein>
    <recommendedName>
        <fullName evidence="1">phosphatidylinositol 3-kinase</fullName>
        <ecNumber evidence="1">2.7.1.137</ecNumber>
    </recommendedName>
</protein>
<evidence type="ECO:0000256" key="1">
    <source>
        <dbReference type="ARBA" id="ARBA00012073"/>
    </source>
</evidence>
<dbReference type="SUPFAM" id="SSF49562">
    <property type="entry name" value="C2 domain (Calcium/lipid-binding domain, CaLB)"/>
    <property type="match status" value="1"/>
</dbReference>
<dbReference type="InterPro" id="IPR018936">
    <property type="entry name" value="PI3/4_kinase_CS"/>
</dbReference>
<dbReference type="GO" id="GO:0005777">
    <property type="term" value="C:peroxisome"/>
    <property type="evidence" value="ECO:0007669"/>
    <property type="project" value="TreeGrafter"/>
</dbReference>
<name>A0A9N8HV89_9STRA</name>
<evidence type="ECO:0000259" key="10">
    <source>
        <dbReference type="PROSITE" id="PS51545"/>
    </source>
</evidence>
<dbReference type="GO" id="GO:0000045">
    <property type="term" value="P:autophagosome assembly"/>
    <property type="evidence" value="ECO:0007669"/>
    <property type="project" value="TreeGrafter"/>
</dbReference>
<reference evidence="12" key="1">
    <citation type="submission" date="2020-06" db="EMBL/GenBank/DDBJ databases">
        <authorList>
            <consortium name="Plant Systems Biology data submission"/>
        </authorList>
    </citation>
    <scope>NUCLEOTIDE SEQUENCE</scope>
    <source>
        <strain evidence="12">D6</strain>
    </source>
</reference>
<dbReference type="SUPFAM" id="SSF48371">
    <property type="entry name" value="ARM repeat"/>
    <property type="match status" value="1"/>
</dbReference>
<dbReference type="PANTHER" id="PTHR10048">
    <property type="entry name" value="PHOSPHATIDYLINOSITOL KINASE"/>
    <property type="match status" value="1"/>
</dbReference>
<dbReference type="Pfam" id="PF00792">
    <property type="entry name" value="PI3K_C2"/>
    <property type="match status" value="1"/>
</dbReference>
<comment type="similarity">
    <text evidence="6 7">Belongs to the PI3/PI4-kinase family.</text>
</comment>
<proteinExistence type="inferred from homology"/>
<comment type="caution">
    <text evidence="12">The sequence shown here is derived from an EMBL/GenBank/DDBJ whole genome shotgun (WGS) entry which is preliminary data.</text>
</comment>
<dbReference type="InterPro" id="IPR057756">
    <property type="entry name" value="PI3-kinase_type3/VPS34_cat"/>
</dbReference>
<evidence type="ECO:0000256" key="7">
    <source>
        <dbReference type="PROSITE-ProRule" id="PRU00880"/>
    </source>
</evidence>
<evidence type="ECO:0000256" key="6">
    <source>
        <dbReference type="PIRNR" id="PIRNR000587"/>
    </source>
</evidence>
<gene>
    <name evidence="12" type="ORF">SEMRO_1899_G304200.1</name>
</gene>
<dbReference type="InterPro" id="IPR016024">
    <property type="entry name" value="ARM-type_fold"/>
</dbReference>
<feature type="region of interest" description="Disordered" evidence="8">
    <location>
        <begin position="591"/>
        <end position="615"/>
    </location>
</feature>
<keyword evidence="4 6" id="KW-0418">Kinase</keyword>
<dbReference type="GO" id="GO:0005524">
    <property type="term" value="F:ATP binding"/>
    <property type="evidence" value="ECO:0007669"/>
    <property type="project" value="UniProtKB-UniRule"/>
</dbReference>
<sequence length="1006" mass="111171">MMMSTPEDTWVNVTWMPHASLAQTSHVSLLVRSSHASLNNRLFDRQKPKEWKIRTTVHGAGGIPLVAISSTTPSAHVFLRQKSETGVVPKPPSVAEASHDCIWNHVVQVPVRWRDLPRDAYLLFEMIDHTGQRLSQAKMQFFSQHGRLSTGLILLDMVEDPSHQSNNSTTTNIPTESSDHEEDAVWKASMMLDKLESLESSRSGSLAATAADNRKVFGRVQSTSWLDAISKEYCHTVIASASKTTNSACDNNSAAKWKLIVEFPVFDVPVMHEESFYPVPQQSASGAVSALDLSLYRKSVAAAPDNNETKTQFHPLQLVNYVDYENEMDNPVEDKYRTLAHDLLRGLVDPALKPDREQRDRLATIIASPSHHPTREEKDLLWRFRFSLVDNQRALTKFLLAVDWTVESEVVQAAELLEQWRRLDIPDALKLLGKHVAFQTNLVRTYAIDTLATAPDVELRLYLLQLVQALKYETNMRTPTTGRKGGAAENNNNSSSKISSLASFLIGRAAGNLQLANYLYWYLKVELKDPTHGARYQEVFSALKARLSETYASHSAANTEMLGSSSGGGGDSKSSSKFKAIVSSVSSTVSSKLGSSLRGSSESGPGGDRSKKHAQPRTYWDILVEQDEFISGLMALQMKCRDVRGKKDVKEAQLQSLLSSEGYDRNPHRDPVPLPSAPHVFVNGVKPDTAKMFKSALYPALVDFHVETTLPMIGEADLGGAPASNTPSSARGSPNNIGTLDHLSHFKVIVKTGDDLRQDQLVIMLVQLMDGLLKRAALNLCLSPYSIIAMSPTSGLVEFVDGSMPISQVLSKYGSVLQFFQEIAPQKGAKYDVRPDVMSTYLRSVAGYCVITYLLAVGDRHLDNILLDSSGHFFHIDFGFILGRDPKPLPPAFRLTREMVEGMGGLESSEYRQFCSLACQAFNALRKSAGLILNLLHLMSDAGIEDLSNNPSADAEGVIAKVEERFRLELTDEQAERFFIGQINDCLSALAPRVMDVLHSLAVARR</sequence>
<dbReference type="PIRSF" id="PIRSF000587">
    <property type="entry name" value="PI3K_Vps34"/>
    <property type="match status" value="1"/>
</dbReference>
<dbReference type="OrthoDB" id="67688at2759"/>
<dbReference type="InterPro" id="IPR000403">
    <property type="entry name" value="PI3/4_kinase_cat_dom"/>
</dbReference>
<evidence type="ECO:0000259" key="9">
    <source>
        <dbReference type="PROSITE" id="PS50290"/>
    </source>
</evidence>
<dbReference type="PANTHER" id="PTHR10048:SF7">
    <property type="entry name" value="PHOSPHATIDYLINOSITOL 3-KINASE CATALYTIC SUBUNIT TYPE 3"/>
    <property type="match status" value="1"/>
</dbReference>
<dbReference type="Proteomes" id="UP001153069">
    <property type="component" value="Unassembled WGS sequence"/>
</dbReference>
<dbReference type="InterPro" id="IPR011009">
    <property type="entry name" value="Kinase-like_dom_sf"/>
</dbReference>
<evidence type="ECO:0000256" key="2">
    <source>
        <dbReference type="ARBA" id="ARBA00022679"/>
    </source>
</evidence>
<dbReference type="Gene3D" id="1.25.40.70">
    <property type="entry name" value="Phosphatidylinositol 3-kinase, accessory domain (PIK)"/>
    <property type="match status" value="1"/>
</dbReference>